<dbReference type="AlphaFoldDB" id="A0A097QH70"/>
<dbReference type="InterPro" id="IPR006170">
    <property type="entry name" value="PBP/GOBP"/>
</dbReference>
<proteinExistence type="evidence at transcript level"/>
<dbReference type="GO" id="GO:0005549">
    <property type="term" value="F:odorant binding"/>
    <property type="evidence" value="ECO:0007669"/>
    <property type="project" value="InterPro"/>
</dbReference>
<protein>
    <submittedName>
        <fullName evidence="2">Putative odorant-binding protein 2</fullName>
    </submittedName>
</protein>
<dbReference type="EMBL" id="KM213238">
    <property type="protein sequence ID" value="AIU64830.1"/>
    <property type="molecule type" value="mRNA"/>
</dbReference>
<evidence type="ECO:0000256" key="1">
    <source>
        <dbReference type="SAM" id="SignalP"/>
    </source>
</evidence>
<dbReference type="InterPro" id="IPR036728">
    <property type="entry name" value="PBP_GOBP_sf"/>
</dbReference>
<dbReference type="SMART" id="SM00708">
    <property type="entry name" value="PhBP"/>
    <property type="match status" value="1"/>
</dbReference>
<dbReference type="SUPFAM" id="SSF47565">
    <property type="entry name" value="Insect pheromone/odorant-binding proteins"/>
    <property type="match status" value="1"/>
</dbReference>
<organism evidence="2">
    <name type="scientific">Telenomus podisi</name>
    <dbReference type="NCBI Taxonomy" id="408256"/>
    <lineage>
        <taxon>Eukaryota</taxon>
        <taxon>Metazoa</taxon>
        <taxon>Ecdysozoa</taxon>
        <taxon>Arthropoda</taxon>
        <taxon>Hexapoda</taxon>
        <taxon>Insecta</taxon>
        <taxon>Pterygota</taxon>
        <taxon>Neoptera</taxon>
        <taxon>Endopterygota</taxon>
        <taxon>Hymenoptera</taxon>
        <taxon>Apocrita</taxon>
        <taxon>Proctotrupomorpha</taxon>
        <taxon>Platygastroidea</taxon>
        <taxon>Scelionidae</taxon>
        <taxon>Telenominae</taxon>
        <taxon>Telenomus</taxon>
    </lineage>
</organism>
<keyword evidence="1" id="KW-0732">Signal</keyword>
<dbReference type="CDD" id="cd23992">
    <property type="entry name" value="PBP_GOBP"/>
    <property type="match status" value="1"/>
</dbReference>
<accession>A0A097QH70</accession>
<feature type="signal peptide" evidence="1">
    <location>
        <begin position="1"/>
        <end position="19"/>
    </location>
</feature>
<feature type="chain" id="PRO_5001936769" evidence="1">
    <location>
        <begin position="20"/>
        <end position="148"/>
    </location>
</feature>
<dbReference type="Pfam" id="PF01395">
    <property type="entry name" value="PBP_GOBP"/>
    <property type="match status" value="1"/>
</dbReference>
<dbReference type="Gene3D" id="1.10.238.20">
    <property type="entry name" value="Pheromone/general odorant binding protein domain"/>
    <property type="match status" value="1"/>
</dbReference>
<reference evidence="2" key="1">
    <citation type="submission" date="2014-07" db="EMBL/GenBank/DDBJ databases">
        <authorList>
            <person name="Zhang J.E."/>
            <person name="Yang H."/>
            <person name="Guo J."/>
            <person name="Deng Z."/>
            <person name="Luo H."/>
            <person name="Luo M."/>
            <person name="Zhao B."/>
        </authorList>
    </citation>
    <scope>NUCLEOTIDE SEQUENCE</scope>
</reference>
<evidence type="ECO:0000313" key="2">
    <source>
        <dbReference type="EMBL" id="AIU64830.1"/>
    </source>
</evidence>
<reference evidence="2" key="2">
    <citation type="journal article" date="2015" name="PLoS ONE">
        <title>Transcriptome-Based Identification of Highly Similar Odorant-Binding Proteins among Neotropical Stink Bugs and Their Egg Parasitoid.</title>
        <authorList>
            <person name="Farias L.R."/>
            <person name="Schimmelpfeng P.H."/>
            <person name="Togawa R.C."/>
            <person name="Costa M.M."/>
            <person name="Grynberg P."/>
            <person name="Martins N.F."/>
            <person name="Borges M."/>
            <person name="Blassioli-Moraes M.C."/>
            <person name="Laumann R.A."/>
            <person name="Bao S.N."/>
            <person name="Paula D.P."/>
        </authorList>
    </citation>
    <scope>NUCLEOTIDE SEQUENCE</scope>
</reference>
<sequence>MKGITTVFAVTLVLTTIKAEESLKTKIMRVFNNCKEKNPITDAELAAFRSADISFGYSHDAKCMLSCMLEEGKMLKDGRYLKDNALIMADVFHMDDFDEAAKARKVIENCATEVPEVGPDQCEFAYEIAVCGANEAKKLGMKEHDFFE</sequence>
<name>A0A097QH70_9HYME</name>